<keyword evidence="4 7" id="KW-0378">Hydrolase</keyword>
<dbReference type="Pfam" id="PF00135">
    <property type="entry name" value="COesterase"/>
    <property type="match status" value="1"/>
</dbReference>
<evidence type="ECO:0000256" key="5">
    <source>
        <dbReference type="ARBA" id="ARBA00023157"/>
    </source>
</evidence>
<keyword evidence="10" id="KW-1185">Reference proteome</keyword>
<keyword evidence="2" id="KW-0719">Serine esterase</keyword>
<keyword evidence="3 7" id="KW-0732">Signal</keyword>
<dbReference type="InterPro" id="IPR002018">
    <property type="entry name" value="CarbesteraseB"/>
</dbReference>
<reference evidence="9 10" key="1">
    <citation type="journal article" date="2023" name="Insect Mol. Biol.">
        <title>Genome sequencing provides insights into the evolution of gene families encoding plant cell wall-degrading enzymes in longhorned beetles.</title>
        <authorList>
            <person name="Shin N.R."/>
            <person name="Okamura Y."/>
            <person name="Kirsch R."/>
            <person name="Pauchet Y."/>
        </authorList>
    </citation>
    <scope>NUCLEOTIDE SEQUENCE [LARGE SCALE GENOMIC DNA]</scope>
    <source>
        <strain evidence="9">EAD_L_NR</strain>
    </source>
</reference>
<evidence type="ECO:0000313" key="10">
    <source>
        <dbReference type="Proteomes" id="UP001159042"/>
    </source>
</evidence>
<evidence type="ECO:0000256" key="7">
    <source>
        <dbReference type="RuleBase" id="RU361235"/>
    </source>
</evidence>
<dbReference type="EC" id="3.1.1.-" evidence="7"/>
<comment type="similarity">
    <text evidence="1 7">Belongs to the type-B carboxylesterase/lipase family.</text>
</comment>
<dbReference type="InterPro" id="IPR019826">
    <property type="entry name" value="Carboxylesterase_B_AS"/>
</dbReference>
<keyword evidence="5" id="KW-1015">Disulfide bond</keyword>
<dbReference type="PROSITE" id="PS00122">
    <property type="entry name" value="CARBOXYLESTERASE_B_1"/>
    <property type="match status" value="1"/>
</dbReference>
<keyword evidence="6" id="KW-0325">Glycoprotein</keyword>
<comment type="caution">
    <text evidence="9">The sequence shown here is derived from an EMBL/GenBank/DDBJ whole genome shotgun (WGS) entry which is preliminary data.</text>
</comment>
<evidence type="ECO:0000256" key="4">
    <source>
        <dbReference type="ARBA" id="ARBA00022801"/>
    </source>
</evidence>
<organism evidence="9 10">
    <name type="scientific">Exocentrus adspersus</name>
    <dbReference type="NCBI Taxonomy" id="1586481"/>
    <lineage>
        <taxon>Eukaryota</taxon>
        <taxon>Metazoa</taxon>
        <taxon>Ecdysozoa</taxon>
        <taxon>Arthropoda</taxon>
        <taxon>Hexapoda</taxon>
        <taxon>Insecta</taxon>
        <taxon>Pterygota</taxon>
        <taxon>Neoptera</taxon>
        <taxon>Endopterygota</taxon>
        <taxon>Coleoptera</taxon>
        <taxon>Polyphaga</taxon>
        <taxon>Cucujiformia</taxon>
        <taxon>Chrysomeloidea</taxon>
        <taxon>Cerambycidae</taxon>
        <taxon>Lamiinae</taxon>
        <taxon>Acanthocinini</taxon>
        <taxon>Exocentrus</taxon>
    </lineage>
</organism>
<protein>
    <recommendedName>
        <fullName evidence="7">Carboxylic ester hydrolase</fullName>
        <ecNumber evidence="7">3.1.1.-</ecNumber>
    </recommendedName>
</protein>
<evidence type="ECO:0000256" key="6">
    <source>
        <dbReference type="ARBA" id="ARBA00023180"/>
    </source>
</evidence>
<dbReference type="EMBL" id="JANEYG010000029">
    <property type="protein sequence ID" value="KAJ8917948.1"/>
    <property type="molecule type" value="Genomic_DNA"/>
</dbReference>
<dbReference type="InterPro" id="IPR029058">
    <property type="entry name" value="AB_hydrolase_fold"/>
</dbReference>
<feature type="chain" id="PRO_5043090166" description="Carboxylic ester hydrolase" evidence="7">
    <location>
        <begin position="19"/>
        <end position="574"/>
    </location>
</feature>
<feature type="signal peptide" evidence="7">
    <location>
        <begin position="1"/>
        <end position="18"/>
    </location>
</feature>
<feature type="domain" description="Carboxylesterase type B" evidence="8">
    <location>
        <begin position="26"/>
        <end position="542"/>
    </location>
</feature>
<dbReference type="InterPro" id="IPR051093">
    <property type="entry name" value="Neuroligin/BSAL"/>
</dbReference>
<evidence type="ECO:0000259" key="8">
    <source>
        <dbReference type="Pfam" id="PF00135"/>
    </source>
</evidence>
<dbReference type="PROSITE" id="PS00941">
    <property type="entry name" value="CARBOXYLESTERASE_B_2"/>
    <property type="match status" value="1"/>
</dbReference>
<evidence type="ECO:0000313" key="9">
    <source>
        <dbReference type="EMBL" id="KAJ8917948.1"/>
    </source>
</evidence>
<dbReference type="Proteomes" id="UP001159042">
    <property type="component" value="Unassembled WGS sequence"/>
</dbReference>
<dbReference type="PANTHER" id="PTHR43903">
    <property type="entry name" value="NEUROLIGIN"/>
    <property type="match status" value="1"/>
</dbReference>
<accession>A0AAV8VUH9</accession>
<proteinExistence type="inferred from homology"/>
<dbReference type="InterPro" id="IPR019819">
    <property type="entry name" value="Carboxylesterase_B_CS"/>
</dbReference>
<dbReference type="AlphaFoldDB" id="A0AAV8VUH9"/>
<dbReference type="GO" id="GO:0052689">
    <property type="term" value="F:carboxylic ester hydrolase activity"/>
    <property type="evidence" value="ECO:0007669"/>
    <property type="project" value="UniProtKB-KW"/>
</dbReference>
<sequence length="574" mass="65757">MLAIIIFINILCIKLNDCQKWQQERTPVVRIQQGLLQGVAVYTDSSKIINSYLGVPYAAPPIDKLRFSSPVKHPGWNGTYDATNFKSKCPQLPLQLGYTNEDCLYLNIWTPSNLGNYAPLPVIVFFEGLDFFQSSSVLLSGQDLAAEGTVVVTVNYRLNVFGFFCLGNSESRGNLGLLDQYFAILWIKENIKHFGGDAEKLTLFGYSSGAVSVVLHIISPRTAGLFQRAIISSGSVVTPWQMNNDPRVASNEIIRLLRCNTYILDILGCLRKKKVEEILEALQEYSESRNWTDMFLPVVDSFLPENNRYLPIEPTKALKEGTFLQVPILTGISKPITYSQLDEWLELASQGYSQLQQYMERAKIPEVIRLYKFNGISRDDIFDLIKWKYSTANHGDVRVLFDQLKHLEYESKIEAPHFLQLTQFATYYVQPVFVYYIDDLDIVLNTTGNYLAASDLLLLFAPVLLKQIGRRRFSSNELRLSAQIKQMWINFVIFGNPTPNNVRIKPWRKYTVGDPYIEIFQDTNSYNMNEESKLQNKRVTFWNQLLPKIAQRRNILANSIPKEFQNSPGKMVHQ</sequence>
<dbReference type="Gene3D" id="3.40.50.1820">
    <property type="entry name" value="alpha/beta hydrolase"/>
    <property type="match status" value="1"/>
</dbReference>
<evidence type="ECO:0000256" key="1">
    <source>
        <dbReference type="ARBA" id="ARBA00005964"/>
    </source>
</evidence>
<name>A0AAV8VUH9_9CUCU</name>
<dbReference type="SUPFAM" id="SSF53474">
    <property type="entry name" value="alpha/beta-Hydrolases"/>
    <property type="match status" value="1"/>
</dbReference>
<evidence type="ECO:0000256" key="2">
    <source>
        <dbReference type="ARBA" id="ARBA00022487"/>
    </source>
</evidence>
<gene>
    <name evidence="9" type="ORF">NQ315_002643</name>
</gene>
<evidence type="ECO:0000256" key="3">
    <source>
        <dbReference type="ARBA" id="ARBA00022729"/>
    </source>
</evidence>